<reference evidence="2" key="1">
    <citation type="submission" date="2014-05" db="EMBL/GenBank/DDBJ databases">
        <authorList>
            <person name="Chronopoulou M."/>
        </authorList>
    </citation>
    <scope>NUCLEOTIDE SEQUENCE</scope>
    <source>
        <tissue evidence="2">Whole organism</tissue>
    </source>
</reference>
<feature type="region of interest" description="Disordered" evidence="1">
    <location>
        <begin position="96"/>
        <end position="124"/>
    </location>
</feature>
<feature type="compositionally biased region" description="Polar residues" evidence="1">
    <location>
        <begin position="100"/>
        <end position="112"/>
    </location>
</feature>
<dbReference type="EMBL" id="HACA01023491">
    <property type="protein sequence ID" value="CDW40852.1"/>
    <property type="molecule type" value="Transcribed_RNA"/>
</dbReference>
<sequence>MNSSFKIKEPSHYYNLGVPSYQRLPFPQDHKIKLFIQPYLNGHKKESSTVSSTTSSKLKTEKLFVEPYALSIVSKRVSKPLKKEVDEGYNVVNVEEETTSKATQKRSSSTTALDDDEEEVEMIPVPKKRRIIKYSFNNKSTINSSSPSSSSGVSGVSSPSSKDKVFKSQFSSVSDKRMKESESSSKTDSQTMIKLSNGQFIRVPQSMLVNIELFKQKSQALTVSPVIHQTSVSLSSPSCESIAKVVVKEKKAVTSVAPQTINVVGSTTITTKQPMITAKKLNPIVPSTKMSPTIIQPVNSLGATPPIILSSLIERTKTINLPKTLNTINASSMIAKKSLTIERPTSRVIPSSSSQQQRGKSLSSIVVNSQSPQSHIIALKTHEKNGQVIYLKSVPNPKSPTPGATRLIVAQPQPNQRLTTTNIQQVLNQTGTHPGVQLPLKLVNQPASSIEGISTTPRNPVIVKRLIPSDLPRLNSQVNKGKPCSNSVGSPLNGALS</sequence>
<dbReference type="RefSeq" id="XP_040583236.1">
    <property type="nucleotide sequence ID" value="XM_040727302.2"/>
</dbReference>
<evidence type="ECO:0000256" key="1">
    <source>
        <dbReference type="SAM" id="MobiDB-lite"/>
    </source>
</evidence>
<proteinExistence type="predicted"/>
<accession>A0A0K2UT32</accession>
<feature type="compositionally biased region" description="Polar residues" evidence="1">
    <location>
        <begin position="474"/>
        <end position="497"/>
    </location>
</feature>
<dbReference type="GeneID" id="121131905"/>
<evidence type="ECO:0000313" key="2">
    <source>
        <dbReference type="EMBL" id="CDW40851.1"/>
    </source>
</evidence>
<dbReference type="EMBL" id="HACA01023492">
    <property type="protein sequence ID" value="CDW40853.1"/>
    <property type="molecule type" value="Transcribed_RNA"/>
</dbReference>
<dbReference type="KEGG" id="lsm:121131905"/>
<feature type="region of interest" description="Disordered" evidence="1">
    <location>
        <begin position="473"/>
        <end position="497"/>
    </location>
</feature>
<dbReference type="AlphaFoldDB" id="A0A0K2UT32"/>
<feature type="region of interest" description="Disordered" evidence="1">
    <location>
        <begin position="141"/>
        <end position="191"/>
    </location>
</feature>
<dbReference type="EMBL" id="HACA01023490">
    <property type="protein sequence ID" value="CDW40851.1"/>
    <property type="molecule type" value="Transcribed_RNA"/>
</dbReference>
<organism evidence="2">
    <name type="scientific">Lepeophtheirus salmonis</name>
    <name type="common">Salmon louse</name>
    <name type="synonym">Caligus salmonis</name>
    <dbReference type="NCBI Taxonomy" id="72036"/>
    <lineage>
        <taxon>Eukaryota</taxon>
        <taxon>Metazoa</taxon>
        <taxon>Ecdysozoa</taxon>
        <taxon>Arthropoda</taxon>
        <taxon>Crustacea</taxon>
        <taxon>Multicrustacea</taxon>
        <taxon>Hexanauplia</taxon>
        <taxon>Copepoda</taxon>
        <taxon>Siphonostomatoida</taxon>
        <taxon>Caligidae</taxon>
        <taxon>Lepeophtheirus</taxon>
    </lineage>
</organism>
<name>A0A0K2UT32_LEPSM</name>
<feature type="compositionally biased region" description="Basic and acidic residues" evidence="1">
    <location>
        <begin position="174"/>
        <end position="185"/>
    </location>
</feature>
<feature type="compositionally biased region" description="Low complexity" evidence="1">
    <location>
        <begin position="144"/>
        <end position="160"/>
    </location>
</feature>
<protein>
    <submittedName>
        <fullName evidence="2">Uncharacterized protein</fullName>
    </submittedName>
</protein>